<dbReference type="Pfam" id="PF04720">
    <property type="entry name" value="PDDEXK_6"/>
    <property type="match status" value="1"/>
</dbReference>
<feature type="compositionally biased region" description="Basic and acidic residues" evidence="1">
    <location>
        <begin position="48"/>
        <end position="60"/>
    </location>
</feature>
<sequence>MPFQMKVQPVDAAGSVRIDPAKPAAKSRLKRLFERQFPSVLRISLAEKPGDGRERERADDVGEMEPSSVCLDKMVLSFMEEGGTERPPRSRCNCFNSNYDDSSDDDLDVRDPPADANEFIKGLILCASTAERNLLADASKIMERAKNCKGRGDCRRIVVEGMQSLGYDAAICKSRWDKNPSFPAGEYEYIDVVVDGGERLIIDVDFRSEFEIARSTKSYRAVLQHLPTLFAGRPDRLQQIVATVSEAGRQSLRKKGLHVPPWRKPDYMRSKWFSPYTRAAATNLKDKAASGGTAGDEGGWPTSASEPTTQPEASVEASVDGDTKAAVAELWQPPPARPRSGVRIVAGLAALL</sequence>
<accession>A0AAQ3Q5G1</accession>
<evidence type="ECO:0000313" key="2">
    <source>
        <dbReference type="EMBL" id="WOK99420.1"/>
    </source>
</evidence>
<feature type="region of interest" description="Disordered" evidence="1">
    <location>
        <begin position="45"/>
        <end position="64"/>
    </location>
</feature>
<dbReference type="InterPro" id="IPR006502">
    <property type="entry name" value="PDDEXK-like"/>
</dbReference>
<dbReference type="Proteomes" id="UP001327560">
    <property type="component" value="Chromosome 2"/>
</dbReference>
<evidence type="ECO:0000313" key="3">
    <source>
        <dbReference type="Proteomes" id="UP001327560"/>
    </source>
</evidence>
<dbReference type="PANTHER" id="PTHR31579">
    <property type="entry name" value="OS03G0796600 PROTEIN"/>
    <property type="match status" value="1"/>
</dbReference>
<keyword evidence="3" id="KW-1185">Reference proteome</keyword>
<dbReference type="PANTHER" id="PTHR31579:SF1">
    <property type="entry name" value="OS03G0796600 PROTEIN"/>
    <property type="match status" value="1"/>
</dbReference>
<dbReference type="EMBL" id="CP136891">
    <property type="protein sequence ID" value="WOK99420.1"/>
    <property type="molecule type" value="Genomic_DNA"/>
</dbReference>
<dbReference type="NCBIfam" id="TIGR01615">
    <property type="entry name" value="A_thal_3542"/>
    <property type="match status" value="1"/>
</dbReference>
<protein>
    <recommendedName>
        <fullName evidence="4">Plant-specific domain TIGR01615 family protein</fullName>
    </recommendedName>
</protein>
<reference evidence="2 3" key="1">
    <citation type="submission" date="2023-10" db="EMBL/GenBank/DDBJ databases">
        <title>Chromosome-scale genome assembly provides insights into flower coloration mechanisms of Canna indica.</title>
        <authorList>
            <person name="Li C."/>
        </authorList>
    </citation>
    <scope>NUCLEOTIDE SEQUENCE [LARGE SCALE GENOMIC DNA]</scope>
    <source>
        <tissue evidence="2">Flower</tissue>
    </source>
</reference>
<feature type="region of interest" description="Disordered" evidence="1">
    <location>
        <begin position="285"/>
        <end position="324"/>
    </location>
</feature>
<evidence type="ECO:0008006" key="4">
    <source>
        <dbReference type="Google" id="ProtNLM"/>
    </source>
</evidence>
<dbReference type="AlphaFoldDB" id="A0AAQ3Q5G1"/>
<gene>
    <name evidence="2" type="ORF">Cni_G08132</name>
</gene>
<feature type="compositionally biased region" description="Polar residues" evidence="1">
    <location>
        <begin position="302"/>
        <end position="312"/>
    </location>
</feature>
<organism evidence="2 3">
    <name type="scientific">Canna indica</name>
    <name type="common">Indian-shot</name>
    <dbReference type="NCBI Taxonomy" id="4628"/>
    <lineage>
        <taxon>Eukaryota</taxon>
        <taxon>Viridiplantae</taxon>
        <taxon>Streptophyta</taxon>
        <taxon>Embryophyta</taxon>
        <taxon>Tracheophyta</taxon>
        <taxon>Spermatophyta</taxon>
        <taxon>Magnoliopsida</taxon>
        <taxon>Liliopsida</taxon>
        <taxon>Zingiberales</taxon>
        <taxon>Cannaceae</taxon>
        <taxon>Canna</taxon>
    </lineage>
</organism>
<proteinExistence type="predicted"/>
<name>A0AAQ3Q5G1_9LILI</name>
<evidence type="ECO:0000256" key="1">
    <source>
        <dbReference type="SAM" id="MobiDB-lite"/>
    </source>
</evidence>